<dbReference type="AlphaFoldDB" id="A0AAD3SM69"/>
<dbReference type="GO" id="GO:0051301">
    <property type="term" value="P:cell division"/>
    <property type="evidence" value="ECO:0007669"/>
    <property type="project" value="UniProtKB-KW"/>
</dbReference>
<keyword evidence="7" id="KW-0131">Cell cycle</keyword>
<evidence type="ECO:0000256" key="6">
    <source>
        <dbReference type="ARBA" id="ARBA00023242"/>
    </source>
</evidence>
<accession>A0AAD3SM69</accession>
<dbReference type="GO" id="GO:0006281">
    <property type="term" value="P:DNA repair"/>
    <property type="evidence" value="ECO:0007669"/>
    <property type="project" value="UniProtKB-KW"/>
</dbReference>
<feature type="compositionally biased region" description="Basic and acidic residues" evidence="8">
    <location>
        <begin position="316"/>
        <end position="325"/>
    </location>
</feature>
<keyword evidence="3" id="KW-0227">DNA damage</keyword>
<dbReference type="CDD" id="cd20404">
    <property type="entry name" value="Tudor_Agenet_AtEML-like"/>
    <property type="match status" value="1"/>
</dbReference>
<evidence type="ECO:0000256" key="2">
    <source>
        <dbReference type="ARBA" id="ARBA00022618"/>
    </source>
</evidence>
<keyword evidence="6" id="KW-0539">Nucleus</keyword>
<proteinExistence type="predicted"/>
<feature type="region of interest" description="Disordered" evidence="8">
    <location>
        <begin position="394"/>
        <end position="471"/>
    </location>
</feature>
<keyword evidence="4" id="KW-0498">Mitosis</keyword>
<evidence type="ECO:0000256" key="3">
    <source>
        <dbReference type="ARBA" id="ARBA00022763"/>
    </source>
</evidence>
<dbReference type="Proteomes" id="UP001279734">
    <property type="component" value="Unassembled WGS sequence"/>
</dbReference>
<feature type="region of interest" description="Disordered" evidence="8">
    <location>
        <begin position="550"/>
        <end position="635"/>
    </location>
</feature>
<dbReference type="Pfam" id="PF20168">
    <property type="entry name" value="PDS5"/>
    <property type="match status" value="1"/>
</dbReference>
<keyword evidence="10" id="KW-1185">Reference proteome</keyword>
<dbReference type="SUPFAM" id="SSF63748">
    <property type="entry name" value="Tudor/PWWP/MBT"/>
    <property type="match status" value="1"/>
</dbReference>
<feature type="region of interest" description="Disordered" evidence="8">
    <location>
        <begin position="339"/>
        <end position="382"/>
    </location>
</feature>
<dbReference type="InterPro" id="IPR039776">
    <property type="entry name" value="Pds5"/>
</dbReference>
<dbReference type="InterPro" id="IPR016024">
    <property type="entry name" value="ARM-type_fold"/>
</dbReference>
<keyword evidence="5" id="KW-0234">DNA repair</keyword>
<organism evidence="9 10">
    <name type="scientific">Nepenthes gracilis</name>
    <name type="common">Slender pitcher plant</name>
    <dbReference type="NCBI Taxonomy" id="150966"/>
    <lineage>
        <taxon>Eukaryota</taxon>
        <taxon>Viridiplantae</taxon>
        <taxon>Streptophyta</taxon>
        <taxon>Embryophyta</taxon>
        <taxon>Tracheophyta</taxon>
        <taxon>Spermatophyta</taxon>
        <taxon>Magnoliopsida</taxon>
        <taxon>eudicotyledons</taxon>
        <taxon>Gunneridae</taxon>
        <taxon>Pentapetalae</taxon>
        <taxon>Caryophyllales</taxon>
        <taxon>Nepenthaceae</taxon>
        <taxon>Nepenthes</taxon>
    </lineage>
</organism>
<feature type="compositionally biased region" description="Basic and acidic residues" evidence="8">
    <location>
        <begin position="402"/>
        <end position="415"/>
    </location>
</feature>
<evidence type="ECO:0000256" key="5">
    <source>
        <dbReference type="ARBA" id="ARBA00023204"/>
    </source>
</evidence>
<evidence type="ECO:0000313" key="9">
    <source>
        <dbReference type="EMBL" id="GMH14313.1"/>
    </source>
</evidence>
<dbReference type="GO" id="GO:0035825">
    <property type="term" value="P:homologous recombination"/>
    <property type="evidence" value="ECO:0007669"/>
    <property type="project" value="UniProtKB-ARBA"/>
</dbReference>
<dbReference type="GO" id="GO:0000785">
    <property type="term" value="C:chromatin"/>
    <property type="evidence" value="ECO:0007669"/>
    <property type="project" value="TreeGrafter"/>
</dbReference>
<dbReference type="GO" id="GO:0005634">
    <property type="term" value="C:nucleus"/>
    <property type="evidence" value="ECO:0007669"/>
    <property type="project" value="UniProtKB-SubCell"/>
</dbReference>
<dbReference type="PANTHER" id="PTHR12663">
    <property type="entry name" value="ANDROGEN INDUCED INHIBITOR OF PROLIFERATION AS3 / PDS5-RELATED"/>
    <property type="match status" value="1"/>
</dbReference>
<comment type="subcellular location">
    <subcellularLocation>
        <location evidence="1">Nucleus</location>
    </subcellularLocation>
</comment>
<protein>
    <submittedName>
        <fullName evidence="9">Uncharacterized protein</fullName>
    </submittedName>
</protein>
<evidence type="ECO:0000313" key="10">
    <source>
        <dbReference type="Proteomes" id="UP001279734"/>
    </source>
</evidence>
<evidence type="ECO:0000256" key="8">
    <source>
        <dbReference type="SAM" id="MobiDB-lite"/>
    </source>
</evidence>
<reference evidence="9" key="1">
    <citation type="submission" date="2023-05" db="EMBL/GenBank/DDBJ databases">
        <title>Nepenthes gracilis genome sequencing.</title>
        <authorList>
            <person name="Fukushima K."/>
        </authorList>
    </citation>
    <scope>NUCLEOTIDE SEQUENCE</scope>
    <source>
        <strain evidence="9">SING2019-196</strain>
    </source>
</reference>
<feature type="compositionally biased region" description="Basic residues" evidence="8">
    <location>
        <begin position="625"/>
        <end position="635"/>
    </location>
</feature>
<feature type="compositionally biased region" description="Basic and acidic residues" evidence="8">
    <location>
        <begin position="435"/>
        <end position="446"/>
    </location>
</feature>
<feature type="region of interest" description="Disordered" evidence="8">
    <location>
        <begin position="276"/>
        <end position="310"/>
    </location>
</feature>
<sequence length="635" mass="70559">MADTEKQLLEQITHAGNRLLQPPSSTDELLSLLDEVELLLAKVGQSAPPLVQEALLPAMKALVSDQLLRNSNMDVKIAVASCLNEVMRITAPDAPYNDMKMKEIFEIIVASFDKLSLVSGRCYNKAVSIIDNVAKIRSCVMMLDLECDALIIQMFEQFLKNIRPNHPHAVFLAMETIMTVIIDESEDISWELLKVLLSSVRKEHEVASPMSWKLGVKVIENTAQKLRPYLVAVIKSMDINNDDYGPIIGSVCQHQSDDVEQNHVDDSGELVVSEEPATNAMFSGEVDQSGVGSKPGLSPQTKKTEYDAAVNKKRSKALECSEQIEKPQQADLRAAAEQEIDLGKVPNKRSRKPNSRNPDEGYDKPSISKGREQSLASPRGLLGKASAVLDSAAETTSARGDLVPKTEVNDVKENQAHQAVSFRSNDSNKKKVKRRDVSDGSGEKRLPVKSKRNLSKRDEDQLDEASNKVAHRKRNLVTDEVFETPHGRKYYKEDLIGCRVKVWWPKDKTYYEGRVAAFDPVKMKHRIEYDDGDTEVLNLRKEIWEMIGDETLSDNGEGDGHQDAHPSSNLSRPKGRLETSRGSSSSREGGIRHSGAKSDNQKLQGAGDSRGGGRAKSVVPEFKRETKRQRLVKGQ</sequence>
<comment type="caution">
    <text evidence="9">The sequence shown here is derived from an EMBL/GenBank/DDBJ whole genome shotgun (WGS) entry which is preliminary data.</text>
</comment>
<evidence type="ECO:0000256" key="7">
    <source>
        <dbReference type="ARBA" id="ARBA00023306"/>
    </source>
</evidence>
<evidence type="ECO:0000256" key="4">
    <source>
        <dbReference type="ARBA" id="ARBA00022776"/>
    </source>
</evidence>
<feature type="region of interest" description="Disordered" evidence="8">
    <location>
        <begin position="315"/>
        <end position="334"/>
    </location>
</feature>
<dbReference type="SUPFAM" id="SSF48371">
    <property type="entry name" value="ARM repeat"/>
    <property type="match status" value="1"/>
</dbReference>
<name>A0AAD3SM69_NEPGR</name>
<dbReference type="PANTHER" id="PTHR12663:SF69">
    <property type="entry name" value="SISTER CHROMATID COHESION PROTEIN PDS5 HOMOLOG E"/>
    <property type="match status" value="1"/>
</dbReference>
<dbReference type="GO" id="GO:0007064">
    <property type="term" value="P:mitotic sister chromatid cohesion"/>
    <property type="evidence" value="ECO:0007669"/>
    <property type="project" value="InterPro"/>
</dbReference>
<evidence type="ECO:0000256" key="1">
    <source>
        <dbReference type="ARBA" id="ARBA00004123"/>
    </source>
</evidence>
<feature type="compositionally biased region" description="Polar residues" evidence="8">
    <location>
        <begin position="416"/>
        <end position="425"/>
    </location>
</feature>
<gene>
    <name evidence="9" type="ORF">Nepgr_016154</name>
</gene>
<dbReference type="EMBL" id="BSYO01000013">
    <property type="protein sequence ID" value="GMH14313.1"/>
    <property type="molecule type" value="Genomic_DNA"/>
</dbReference>
<keyword evidence="2" id="KW-0132">Cell division</keyword>
<dbReference type="Gene3D" id="2.30.30.140">
    <property type="match status" value="1"/>
</dbReference>